<dbReference type="SUPFAM" id="SSF53383">
    <property type="entry name" value="PLP-dependent transferases"/>
    <property type="match status" value="1"/>
</dbReference>
<keyword evidence="3" id="KW-0210">Decarboxylase</keyword>
<dbReference type="Proteomes" id="UP001398420">
    <property type="component" value="Unassembled WGS sequence"/>
</dbReference>
<comment type="similarity">
    <text evidence="2">Belongs to the Orn/Lys/Arg decarboxylase class-I family.</text>
</comment>
<dbReference type="Pfam" id="PF01276">
    <property type="entry name" value="OKR_DC_1"/>
    <property type="match status" value="1"/>
</dbReference>
<dbReference type="EMBL" id="JBCEWA010000004">
    <property type="protein sequence ID" value="MEL5988082.1"/>
    <property type="molecule type" value="Genomic_DNA"/>
</dbReference>
<evidence type="ECO:0000256" key="4">
    <source>
        <dbReference type="ARBA" id="ARBA00022898"/>
    </source>
</evidence>
<dbReference type="Pfam" id="PF03711">
    <property type="entry name" value="OKR_DC_1_C"/>
    <property type="match status" value="1"/>
</dbReference>
<keyword evidence="7" id="KW-0032">Aminotransferase</keyword>
<keyword evidence="8" id="KW-1185">Reference proteome</keyword>
<dbReference type="GO" id="GO:0008483">
    <property type="term" value="F:transaminase activity"/>
    <property type="evidence" value="ECO:0007669"/>
    <property type="project" value="UniProtKB-KW"/>
</dbReference>
<dbReference type="Gene3D" id="3.40.640.10">
    <property type="entry name" value="Type I PLP-dependent aspartate aminotransferase-like (Major domain)"/>
    <property type="match status" value="1"/>
</dbReference>
<dbReference type="PANTHER" id="PTHR43277">
    <property type="entry name" value="ARGININE DECARBOXYLASE"/>
    <property type="match status" value="1"/>
</dbReference>
<dbReference type="PANTHER" id="PTHR43277:SF4">
    <property type="entry name" value="ARGININE DECARBOXYLASE"/>
    <property type="match status" value="1"/>
</dbReference>
<evidence type="ECO:0000256" key="3">
    <source>
        <dbReference type="ARBA" id="ARBA00022793"/>
    </source>
</evidence>
<dbReference type="InterPro" id="IPR000310">
    <property type="entry name" value="Orn/Lys/Arg_deCO2ase_major_dom"/>
</dbReference>
<evidence type="ECO:0000259" key="6">
    <source>
        <dbReference type="PROSITE" id="PS00703"/>
    </source>
</evidence>
<accession>A0ABU9LK20</accession>
<reference evidence="7 8" key="1">
    <citation type="submission" date="2024-04" db="EMBL/GenBank/DDBJ databases">
        <authorList>
            <person name="Wu Y.S."/>
            <person name="Zhang L."/>
        </authorList>
    </citation>
    <scope>NUCLEOTIDE SEQUENCE [LARGE SCALE GENOMIC DNA]</scope>
    <source>
        <strain evidence="7 8">KG-01</strain>
    </source>
</reference>
<gene>
    <name evidence="7" type="ORF">AAF454_06590</name>
</gene>
<name>A0ABU9LK20_9BACL</name>
<proteinExistence type="inferred from homology"/>
<keyword evidence="4" id="KW-0663">Pyridoxal phosphate</keyword>
<dbReference type="InterPro" id="IPR015424">
    <property type="entry name" value="PyrdxlP-dep_Trfase"/>
</dbReference>
<dbReference type="InterPro" id="IPR052357">
    <property type="entry name" value="Orn_Lys_Arg_decarboxylase-I"/>
</dbReference>
<dbReference type="InterPro" id="IPR015421">
    <property type="entry name" value="PyrdxlP-dep_Trfase_major"/>
</dbReference>
<evidence type="ECO:0000313" key="8">
    <source>
        <dbReference type="Proteomes" id="UP001398420"/>
    </source>
</evidence>
<comment type="caution">
    <text evidence="7">The sequence shown here is derived from an EMBL/GenBank/DDBJ whole genome shotgun (WGS) entry which is preliminary data.</text>
</comment>
<keyword evidence="5" id="KW-0456">Lyase</keyword>
<evidence type="ECO:0000256" key="5">
    <source>
        <dbReference type="ARBA" id="ARBA00023239"/>
    </source>
</evidence>
<sequence length="495" mass="54923">MVIVASAEQTRFAQAQAQTPLYDALVNYAKSDVTPFDVPGHKRGILHPMTATLGEMTLKMDANSMQELDLLSHPVSVIKEAQQLAAEAFHADAAYFLVNGTTVGILAMILATCKPNDAILVPRNCHKSVMNGIMLSGAMPVFIQPTVDQHFGIAHNITLEQVKKALDEHPEAKVLLITYPTYFGAMNELEAICTWAHERGMLVLVDSAHGAHLSAIQQVDAMQAGADLATISMHKTGGSLTQSSILLQNTTRLSQGKVQKGLNMLQTTSASYLLMSSLDVARRDFALYGAEQLEKLKPLFMTAIQRIDAMTHYEVLKESYMHKQFGQAYDWTKLVVRVNDLGLTGFEVYSLLKKEYGIQAELAEGYVVMFVITYADTAESLNRLVYALQDLEMRYAKTQSLQLEMVVNDEINPIIMTPQQANYAAQEIIPIEQSIGRTSAETIMIYPPGIPLIIPGEKITQKVVTLYNYYNRKIGNILSENEFPEKITVVKDEDQ</sequence>
<evidence type="ECO:0000256" key="2">
    <source>
        <dbReference type="ARBA" id="ARBA00010671"/>
    </source>
</evidence>
<protein>
    <submittedName>
        <fullName evidence="7">Aminotransferase class I/II-fold pyridoxal phosphate-dependent enzyme</fullName>
    </submittedName>
</protein>
<dbReference type="Gene3D" id="3.90.100.10">
    <property type="entry name" value="Orn/Lys/Arg decarboxylase, C-terminal domain"/>
    <property type="match status" value="1"/>
</dbReference>
<evidence type="ECO:0000256" key="1">
    <source>
        <dbReference type="ARBA" id="ARBA00001933"/>
    </source>
</evidence>
<feature type="domain" description="Orn/Lys/Arg decarboxylases family 1 pyridoxal-P attachment site" evidence="6">
    <location>
        <begin position="230"/>
        <end position="244"/>
    </location>
</feature>
<dbReference type="PROSITE" id="PS00703">
    <property type="entry name" value="OKR_DC_1"/>
    <property type="match status" value="1"/>
</dbReference>
<dbReference type="RefSeq" id="WP_342302850.1">
    <property type="nucleotide sequence ID" value="NZ_JBCEWA010000004.1"/>
</dbReference>
<evidence type="ECO:0000313" key="7">
    <source>
        <dbReference type="EMBL" id="MEL5988082.1"/>
    </source>
</evidence>
<dbReference type="InterPro" id="IPR008286">
    <property type="entry name" value="Prn/Lys/Arg_de-COase_C"/>
</dbReference>
<keyword evidence="7" id="KW-0808">Transferase</keyword>
<comment type="cofactor">
    <cofactor evidence="1">
        <name>pyridoxal 5'-phosphate</name>
        <dbReference type="ChEBI" id="CHEBI:597326"/>
    </cofactor>
</comment>
<organism evidence="7 8">
    <name type="scientific">Kurthia gibsonii</name>
    <dbReference type="NCBI Taxonomy" id="33946"/>
    <lineage>
        <taxon>Bacteria</taxon>
        <taxon>Bacillati</taxon>
        <taxon>Bacillota</taxon>
        <taxon>Bacilli</taxon>
        <taxon>Bacillales</taxon>
        <taxon>Caryophanaceae</taxon>
        <taxon>Kurthia</taxon>
    </lineage>
</organism>